<dbReference type="RefSeq" id="WP_057755133.1">
    <property type="nucleotide sequence ID" value="NZ_AYYK01000004.1"/>
</dbReference>
<dbReference type="EMBL" id="AYYK01000004">
    <property type="protein sequence ID" value="KRM79259.1"/>
    <property type="molecule type" value="Genomic_DNA"/>
</dbReference>
<dbReference type="AlphaFoldDB" id="A0A0R2BSS0"/>
<protein>
    <recommendedName>
        <fullName evidence="1">UPF0398 protein FC84_GL001433</fullName>
    </recommendedName>
</protein>
<evidence type="ECO:0000256" key="1">
    <source>
        <dbReference type="HAMAP-Rule" id="MF_01575"/>
    </source>
</evidence>
<dbReference type="STRING" id="1423738.FC84_GL001433"/>
<dbReference type="PIRSF" id="PIRSF021290">
    <property type="entry name" value="DUF1273"/>
    <property type="match status" value="1"/>
</dbReference>
<evidence type="ECO:0000313" key="3">
    <source>
        <dbReference type="Proteomes" id="UP000051813"/>
    </source>
</evidence>
<dbReference type="OrthoDB" id="2301957at2"/>
<dbReference type="HAMAP" id="MF_01575">
    <property type="entry name" value="UPF0398"/>
    <property type="match status" value="1"/>
</dbReference>
<dbReference type="SUPFAM" id="SSF102405">
    <property type="entry name" value="MCP/YpsA-like"/>
    <property type="match status" value="1"/>
</dbReference>
<comment type="similarity">
    <text evidence="1">Belongs to the UPF0398 family.</text>
</comment>
<sequence length="192" mass="22724">MMLSRLWLTGYRGYELNVYQDKDPKLAVIKYSLKNTLRIYLEDGLEWLITGAQLGVEQWGVEVAAELKEDFPDFKIAIMFPFAEFSKQWNEHNQQKLQQILTKADFTGNVSQHPYQNPSQLKNYQTFMSEHTDGALMVYDPEYPGKPQYDYDFLKQKSERETDYPLRLIDFYELQDQAEQLSEAQHADDDWQ</sequence>
<proteinExistence type="inferred from homology"/>
<dbReference type="Pfam" id="PF06908">
    <property type="entry name" value="YpsA"/>
    <property type="match status" value="1"/>
</dbReference>
<organism evidence="2 3">
    <name type="scientific">Lapidilactobacillus dextrinicus DSM 20335</name>
    <dbReference type="NCBI Taxonomy" id="1423738"/>
    <lineage>
        <taxon>Bacteria</taxon>
        <taxon>Bacillati</taxon>
        <taxon>Bacillota</taxon>
        <taxon>Bacilli</taxon>
        <taxon>Lactobacillales</taxon>
        <taxon>Lactobacillaceae</taxon>
        <taxon>Lapidilactobacillus</taxon>
    </lineage>
</organism>
<keyword evidence="3" id="KW-1185">Reference proteome</keyword>
<name>A0A0R2BSS0_9LACO</name>
<dbReference type="PANTHER" id="PTHR38440:SF1">
    <property type="entry name" value="UPF0398 PROTEIN SPR0331"/>
    <property type="match status" value="1"/>
</dbReference>
<dbReference type="PATRIC" id="fig|1423738.3.peg.1448"/>
<dbReference type="InterPro" id="IPR010697">
    <property type="entry name" value="YspA"/>
</dbReference>
<evidence type="ECO:0000313" key="2">
    <source>
        <dbReference type="EMBL" id="KRM79259.1"/>
    </source>
</evidence>
<gene>
    <name evidence="2" type="ORF">FC84_GL001433</name>
</gene>
<dbReference type="Proteomes" id="UP000051813">
    <property type="component" value="Unassembled WGS sequence"/>
</dbReference>
<dbReference type="PANTHER" id="PTHR38440">
    <property type="entry name" value="UPF0398 PROTEIN YPSA"/>
    <property type="match status" value="1"/>
</dbReference>
<comment type="caution">
    <text evidence="2">The sequence shown here is derived from an EMBL/GenBank/DDBJ whole genome shotgun (WGS) entry which is preliminary data.</text>
</comment>
<dbReference type="NCBIfam" id="NF010181">
    <property type="entry name" value="PRK13660.1"/>
    <property type="match status" value="1"/>
</dbReference>
<accession>A0A0R2BSS0</accession>
<dbReference type="Gene3D" id="3.40.50.450">
    <property type="match status" value="1"/>
</dbReference>
<reference evidence="2 3" key="1">
    <citation type="journal article" date="2015" name="Genome Announc.">
        <title>Expanding the biotechnology potential of lactobacilli through comparative genomics of 213 strains and associated genera.</title>
        <authorList>
            <person name="Sun Z."/>
            <person name="Harris H.M."/>
            <person name="McCann A."/>
            <person name="Guo C."/>
            <person name="Argimon S."/>
            <person name="Zhang W."/>
            <person name="Yang X."/>
            <person name="Jeffery I.B."/>
            <person name="Cooney J.C."/>
            <person name="Kagawa T.F."/>
            <person name="Liu W."/>
            <person name="Song Y."/>
            <person name="Salvetti E."/>
            <person name="Wrobel A."/>
            <person name="Rasinkangas P."/>
            <person name="Parkhill J."/>
            <person name="Rea M.C."/>
            <person name="O'Sullivan O."/>
            <person name="Ritari J."/>
            <person name="Douillard F.P."/>
            <person name="Paul Ross R."/>
            <person name="Yang R."/>
            <person name="Briner A.E."/>
            <person name="Felis G.E."/>
            <person name="de Vos W.M."/>
            <person name="Barrangou R."/>
            <person name="Klaenhammer T.R."/>
            <person name="Caufield P.W."/>
            <person name="Cui Y."/>
            <person name="Zhang H."/>
            <person name="O'Toole P.W."/>
        </authorList>
    </citation>
    <scope>NUCLEOTIDE SEQUENCE [LARGE SCALE GENOMIC DNA]</scope>
    <source>
        <strain evidence="2 3">DSM 20335</strain>
    </source>
</reference>